<dbReference type="RefSeq" id="XP_007869977.1">
    <property type="nucleotide sequence ID" value="XM_007871786.1"/>
</dbReference>
<keyword evidence="3" id="KW-1185">Reference proteome</keyword>
<proteinExistence type="predicted"/>
<dbReference type="GeneID" id="19302598"/>
<dbReference type="EMBL" id="KB469310">
    <property type="protein sequence ID" value="EPQ51514.1"/>
    <property type="molecule type" value="Genomic_DNA"/>
</dbReference>
<dbReference type="InterPro" id="IPR032675">
    <property type="entry name" value="LRR_dom_sf"/>
</dbReference>
<organism evidence="2 3">
    <name type="scientific">Gloeophyllum trabeum (strain ATCC 11539 / FP-39264 / Madison 617)</name>
    <name type="common">Brown rot fungus</name>
    <dbReference type="NCBI Taxonomy" id="670483"/>
    <lineage>
        <taxon>Eukaryota</taxon>
        <taxon>Fungi</taxon>
        <taxon>Dikarya</taxon>
        <taxon>Basidiomycota</taxon>
        <taxon>Agaricomycotina</taxon>
        <taxon>Agaricomycetes</taxon>
        <taxon>Gloeophyllales</taxon>
        <taxon>Gloeophyllaceae</taxon>
        <taxon>Gloeophyllum</taxon>
    </lineage>
</organism>
<feature type="compositionally biased region" description="Low complexity" evidence="1">
    <location>
        <begin position="485"/>
        <end position="498"/>
    </location>
</feature>
<feature type="region of interest" description="Disordered" evidence="1">
    <location>
        <begin position="1"/>
        <end position="38"/>
    </location>
</feature>
<dbReference type="HOGENOM" id="CLU_030668_0_0_1"/>
<dbReference type="OMA" id="HLACEIS"/>
<dbReference type="OrthoDB" id="3258555at2759"/>
<name>S7RG76_GLOTA</name>
<dbReference type="eggNOG" id="ENOG502SVX7">
    <property type="taxonomic scope" value="Eukaryota"/>
</dbReference>
<dbReference type="AlphaFoldDB" id="S7RG76"/>
<gene>
    <name evidence="2" type="ORF">GLOTRDRAFT_132882</name>
</gene>
<evidence type="ECO:0000313" key="3">
    <source>
        <dbReference type="Proteomes" id="UP000030669"/>
    </source>
</evidence>
<accession>S7RG76</accession>
<dbReference type="KEGG" id="gtr:GLOTRDRAFT_132882"/>
<feature type="region of interest" description="Disordered" evidence="1">
    <location>
        <begin position="473"/>
        <end position="509"/>
    </location>
</feature>
<evidence type="ECO:0000313" key="2">
    <source>
        <dbReference type="EMBL" id="EPQ51514.1"/>
    </source>
</evidence>
<dbReference type="Gene3D" id="3.80.10.10">
    <property type="entry name" value="Ribonuclease Inhibitor"/>
    <property type="match status" value="1"/>
</dbReference>
<dbReference type="Proteomes" id="UP000030669">
    <property type="component" value="Unassembled WGS sequence"/>
</dbReference>
<evidence type="ECO:0000256" key="1">
    <source>
        <dbReference type="SAM" id="MobiDB-lite"/>
    </source>
</evidence>
<protein>
    <submittedName>
        <fullName evidence="2">Uncharacterized protein</fullName>
    </submittedName>
</protein>
<reference evidence="2 3" key="1">
    <citation type="journal article" date="2012" name="Science">
        <title>The Paleozoic origin of enzymatic lignin decomposition reconstructed from 31 fungal genomes.</title>
        <authorList>
            <person name="Floudas D."/>
            <person name="Binder M."/>
            <person name="Riley R."/>
            <person name="Barry K."/>
            <person name="Blanchette R.A."/>
            <person name="Henrissat B."/>
            <person name="Martinez A.T."/>
            <person name="Otillar R."/>
            <person name="Spatafora J.W."/>
            <person name="Yadav J.S."/>
            <person name="Aerts A."/>
            <person name="Benoit I."/>
            <person name="Boyd A."/>
            <person name="Carlson A."/>
            <person name="Copeland A."/>
            <person name="Coutinho P.M."/>
            <person name="de Vries R.P."/>
            <person name="Ferreira P."/>
            <person name="Findley K."/>
            <person name="Foster B."/>
            <person name="Gaskell J."/>
            <person name="Glotzer D."/>
            <person name="Gorecki P."/>
            <person name="Heitman J."/>
            <person name="Hesse C."/>
            <person name="Hori C."/>
            <person name="Igarashi K."/>
            <person name="Jurgens J.A."/>
            <person name="Kallen N."/>
            <person name="Kersten P."/>
            <person name="Kohler A."/>
            <person name="Kuees U."/>
            <person name="Kumar T.K.A."/>
            <person name="Kuo A."/>
            <person name="LaButti K."/>
            <person name="Larrondo L.F."/>
            <person name="Lindquist E."/>
            <person name="Ling A."/>
            <person name="Lombard V."/>
            <person name="Lucas S."/>
            <person name="Lundell T."/>
            <person name="Martin R."/>
            <person name="McLaughlin D.J."/>
            <person name="Morgenstern I."/>
            <person name="Morin E."/>
            <person name="Murat C."/>
            <person name="Nagy L.G."/>
            <person name="Nolan M."/>
            <person name="Ohm R.A."/>
            <person name="Patyshakuliyeva A."/>
            <person name="Rokas A."/>
            <person name="Ruiz-Duenas F.J."/>
            <person name="Sabat G."/>
            <person name="Salamov A."/>
            <person name="Samejima M."/>
            <person name="Schmutz J."/>
            <person name="Slot J.C."/>
            <person name="St John F."/>
            <person name="Stenlid J."/>
            <person name="Sun H."/>
            <person name="Sun S."/>
            <person name="Syed K."/>
            <person name="Tsang A."/>
            <person name="Wiebenga A."/>
            <person name="Young D."/>
            <person name="Pisabarro A."/>
            <person name="Eastwood D.C."/>
            <person name="Martin F."/>
            <person name="Cullen D."/>
            <person name="Grigoriev I.V."/>
            <person name="Hibbett D.S."/>
        </authorList>
    </citation>
    <scope>NUCLEOTIDE SEQUENCE [LARGE SCALE GENOMIC DNA]</scope>
    <source>
        <strain evidence="2 3">ATCC 11539</strain>
    </source>
</reference>
<sequence>MSPQAEGAYNSAGDRNGMNEPTQAGHHSPHAGYPDRVHRAGSSDLPVELIQAIFDRTFPPHYLLDPALEQGPNSPWCRTLRDKKSAMLVCSSWRDVCVPLVYEHVSLRSVGQLVAFLRTLKGSSLYDLKKIVKSVAIVCSVPDACKNAVQSSAVDILAMCSEVKGFTYSPFLGAHTDDFYDSPETIGIDQHLPSSITSLALGRHVPASISVFQCLGRMPLLSELSLYVGEGDFPTSDDSHNIPEIELPNLHTLSLSLERPFRLQIIHRLSTPSLTRLSLTLSKPNMYQTGTLFTELCDIVANKGRSLQYLALEMCIMNMSIAELIQHCPMLEHFVLSGRASLTGSHPTLRFLDICNGTIGLVGSGPDLDYWFRELWLGRLDVSYLRASYPNLQSARVLDFALYHIPGLLDALPPRLGDAEGNLRLRLLDMVIWDTPNLVIAEQTVAEYGLSTSGDLEALLPQVLEGLGQNASEYSDDLEDSTYEPSGSPSSVTSYSLTGSGGSHEPEAEYLDAEEILSIFNELQSLPRRESQGEVDADSDGP</sequence>
<dbReference type="SUPFAM" id="SSF52047">
    <property type="entry name" value="RNI-like"/>
    <property type="match status" value="1"/>
</dbReference>